<dbReference type="AlphaFoldDB" id="A0AAJ3YVZ5"/>
<dbReference type="Gene3D" id="1.10.357.10">
    <property type="entry name" value="Tetracycline Repressor, domain 2"/>
    <property type="match status" value="1"/>
</dbReference>
<dbReference type="PRINTS" id="PR00455">
    <property type="entry name" value="HTHTETR"/>
</dbReference>
<evidence type="ECO:0000313" key="6">
    <source>
        <dbReference type="EMBL" id="QAT64219.1"/>
    </source>
</evidence>
<dbReference type="KEGG" id="bgy:BGLY_0773"/>
<gene>
    <name evidence="6" type="ORF">EQZ20_04295</name>
</gene>
<name>A0AAJ3YVZ5_9BACI</name>
<dbReference type="RefSeq" id="WP_046130401.1">
    <property type="nucleotide sequence ID" value="NZ_CP035232.1"/>
</dbReference>
<evidence type="ECO:0000256" key="1">
    <source>
        <dbReference type="ARBA" id="ARBA00023015"/>
    </source>
</evidence>
<feature type="DNA-binding region" description="H-T-H motif" evidence="4">
    <location>
        <begin position="36"/>
        <end position="55"/>
    </location>
</feature>
<evidence type="ECO:0000259" key="5">
    <source>
        <dbReference type="PROSITE" id="PS50977"/>
    </source>
</evidence>
<dbReference type="FunFam" id="1.10.10.60:FF:000141">
    <property type="entry name" value="TetR family transcriptional regulator"/>
    <property type="match status" value="1"/>
</dbReference>
<dbReference type="Gene3D" id="1.10.10.60">
    <property type="entry name" value="Homeodomain-like"/>
    <property type="match status" value="1"/>
</dbReference>
<organism evidence="6 7">
    <name type="scientific">Bacillus glycinifermentans</name>
    <dbReference type="NCBI Taxonomy" id="1664069"/>
    <lineage>
        <taxon>Bacteria</taxon>
        <taxon>Bacillati</taxon>
        <taxon>Bacillota</taxon>
        <taxon>Bacilli</taxon>
        <taxon>Bacillales</taxon>
        <taxon>Bacillaceae</taxon>
        <taxon>Bacillus</taxon>
    </lineage>
</organism>
<feature type="domain" description="HTH tetR-type" evidence="5">
    <location>
        <begin position="13"/>
        <end position="73"/>
    </location>
</feature>
<sequence>MLRRRLNQKERKEETRQMLLHSAVEIFSELGFHGASVEKIAEHAGFSKGAVYSNFKSKEELFLALLEQQMNLHVNNIDKIIDQQDSLAHFIEAMNEHFISVTNENQKWIILNTEFLLHAMRNEPVRSKWSCMIMESVDQISKSVAKLMSKENHNSALSPEEIAWTIFSLENGLAIFNFINEEKVPANLYGKALKDMLLTPENPTDGHRNDSV</sequence>
<keyword evidence="3" id="KW-0804">Transcription</keyword>
<evidence type="ECO:0000256" key="2">
    <source>
        <dbReference type="ARBA" id="ARBA00023125"/>
    </source>
</evidence>
<dbReference type="EMBL" id="CP035232">
    <property type="protein sequence ID" value="QAT64219.1"/>
    <property type="molecule type" value="Genomic_DNA"/>
</dbReference>
<evidence type="ECO:0000313" key="7">
    <source>
        <dbReference type="Proteomes" id="UP000288675"/>
    </source>
</evidence>
<protein>
    <submittedName>
        <fullName evidence="6">TetR/AcrR family transcriptional regulator</fullName>
    </submittedName>
</protein>
<dbReference type="PANTHER" id="PTHR47506">
    <property type="entry name" value="TRANSCRIPTIONAL REGULATORY PROTEIN"/>
    <property type="match status" value="1"/>
</dbReference>
<proteinExistence type="predicted"/>
<dbReference type="InterPro" id="IPR001647">
    <property type="entry name" value="HTH_TetR"/>
</dbReference>
<dbReference type="InterPro" id="IPR036271">
    <property type="entry name" value="Tet_transcr_reg_TetR-rel_C_sf"/>
</dbReference>
<dbReference type="SUPFAM" id="SSF46689">
    <property type="entry name" value="Homeodomain-like"/>
    <property type="match status" value="1"/>
</dbReference>
<evidence type="ECO:0000256" key="4">
    <source>
        <dbReference type="PROSITE-ProRule" id="PRU00335"/>
    </source>
</evidence>
<reference evidence="6 7" key="1">
    <citation type="submission" date="2019-01" db="EMBL/GenBank/DDBJ databases">
        <title>Genome sequence of Bacillus glycinifermentans SRCM103574.</title>
        <authorList>
            <person name="Kong H.-J."/>
            <person name="Jeong S.-Y."/>
            <person name="Jeong D.-Y."/>
        </authorList>
    </citation>
    <scope>NUCLEOTIDE SEQUENCE [LARGE SCALE GENOMIC DNA]</scope>
    <source>
        <strain evidence="6 7">SRCM103574</strain>
    </source>
</reference>
<dbReference type="GO" id="GO:0003677">
    <property type="term" value="F:DNA binding"/>
    <property type="evidence" value="ECO:0007669"/>
    <property type="project" value="UniProtKB-UniRule"/>
</dbReference>
<dbReference type="PANTHER" id="PTHR47506:SF6">
    <property type="entry name" value="HTH-TYPE TRANSCRIPTIONAL REPRESSOR NEMR"/>
    <property type="match status" value="1"/>
</dbReference>
<dbReference type="Pfam" id="PF00440">
    <property type="entry name" value="TetR_N"/>
    <property type="match status" value="1"/>
</dbReference>
<accession>A0AAJ3YVZ5</accession>
<dbReference type="InterPro" id="IPR009057">
    <property type="entry name" value="Homeodomain-like_sf"/>
</dbReference>
<dbReference type="Proteomes" id="UP000288675">
    <property type="component" value="Chromosome"/>
</dbReference>
<dbReference type="PROSITE" id="PS50977">
    <property type="entry name" value="HTH_TETR_2"/>
    <property type="match status" value="1"/>
</dbReference>
<dbReference type="GO" id="GO:0045892">
    <property type="term" value="P:negative regulation of DNA-templated transcription"/>
    <property type="evidence" value="ECO:0007669"/>
    <property type="project" value="UniProtKB-ARBA"/>
</dbReference>
<dbReference type="SUPFAM" id="SSF48498">
    <property type="entry name" value="Tetracyclin repressor-like, C-terminal domain"/>
    <property type="match status" value="1"/>
</dbReference>
<keyword evidence="2 4" id="KW-0238">DNA-binding</keyword>
<evidence type="ECO:0000256" key="3">
    <source>
        <dbReference type="ARBA" id="ARBA00023163"/>
    </source>
</evidence>
<dbReference type="GeneID" id="82851899"/>
<keyword evidence="1" id="KW-0805">Transcription regulation</keyword>